<proteinExistence type="predicted"/>
<evidence type="ECO:0008006" key="2">
    <source>
        <dbReference type="Google" id="ProtNLM"/>
    </source>
</evidence>
<name>A0A6C0D0B6_9ZZZZ</name>
<evidence type="ECO:0000313" key="1">
    <source>
        <dbReference type="EMBL" id="QHT09680.1"/>
    </source>
</evidence>
<dbReference type="EMBL" id="MN739514">
    <property type="protein sequence ID" value="QHT09680.1"/>
    <property type="molecule type" value="Genomic_DNA"/>
</dbReference>
<accession>A0A6C0D0B6</accession>
<reference evidence="1" key="1">
    <citation type="journal article" date="2020" name="Nature">
        <title>Giant virus diversity and host interactions through global metagenomics.</title>
        <authorList>
            <person name="Schulz F."/>
            <person name="Roux S."/>
            <person name="Paez-Espino D."/>
            <person name="Jungbluth S."/>
            <person name="Walsh D.A."/>
            <person name="Denef V.J."/>
            <person name="McMahon K.D."/>
            <person name="Konstantinidis K.T."/>
            <person name="Eloe-Fadrosh E.A."/>
            <person name="Kyrpides N.C."/>
            <person name="Woyke T."/>
        </authorList>
    </citation>
    <scope>NUCLEOTIDE SEQUENCE</scope>
    <source>
        <strain evidence="1">GVMAG-M-3300023174-102</strain>
    </source>
</reference>
<sequence length="431" mass="49955">MTELYKKLLRINSKYDAYNSLKDFYYDIGEKPNKNTKFKILILNAPCNGFGDVVFAMKIFNYLKEWYPNATIKIATPKVDNFLSLGQNPSNLYYLNPGKGIEQCRRFTHLKFQDIQKRDIDIPIFDLILVAPMQIDFYPSIEDIAKLIPYANNVNTLTFSEYNDYMDKDFDFNTGVGADRDGLLFTFPENIGPLLPTLKNPYAVVYIHDLANSHKCFLSFIELLTHKYAKKHKKLDIVLPIWIIELILEDKSFMKKMLKSSSKYGNIVIKTKKNDNIVLASDDLNNQILTLRGDILPVANKDMLSLYKHSVSDILVTGDQSITDVLSCCWKSKIPHYQIVSWKKDFAKNLAKHLPDKYISEMKSSCGTLQAIRYKPNFKKFIHDWDFRTRAKERLDAYIALVLDIKNDEPIADIYNLIVQSKTYRQILKAL</sequence>
<protein>
    <recommendedName>
        <fullName evidence="2">Glycosyltransferase</fullName>
    </recommendedName>
</protein>
<dbReference type="AlphaFoldDB" id="A0A6C0D0B6"/>
<organism evidence="1">
    <name type="scientific">viral metagenome</name>
    <dbReference type="NCBI Taxonomy" id="1070528"/>
    <lineage>
        <taxon>unclassified sequences</taxon>
        <taxon>metagenomes</taxon>
        <taxon>organismal metagenomes</taxon>
    </lineage>
</organism>